<dbReference type="InterPro" id="IPR002347">
    <property type="entry name" value="SDR_fam"/>
</dbReference>
<organism evidence="2 3">
    <name type="scientific">Fibroporia radiculosa</name>
    <dbReference type="NCBI Taxonomy" id="599839"/>
    <lineage>
        <taxon>Eukaryota</taxon>
        <taxon>Fungi</taxon>
        <taxon>Dikarya</taxon>
        <taxon>Basidiomycota</taxon>
        <taxon>Agaricomycotina</taxon>
        <taxon>Agaricomycetes</taxon>
        <taxon>Polyporales</taxon>
        <taxon>Fibroporiaceae</taxon>
        <taxon>Fibroporia</taxon>
    </lineage>
</organism>
<dbReference type="Proteomes" id="UP000006352">
    <property type="component" value="Unassembled WGS sequence"/>
</dbReference>
<gene>
    <name evidence="2" type="ORF">FIBRA_08089</name>
</gene>
<dbReference type="GeneID" id="24100764"/>
<name>J4GGE9_9APHY</name>
<evidence type="ECO:0000313" key="2">
    <source>
        <dbReference type="EMBL" id="CCM05853.1"/>
    </source>
</evidence>
<dbReference type="InterPro" id="IPR036291">
    <property type="entry name" value="NAD(P)-bd_dom_sf"/>
</dbReference>
<dbReference type="PRINTS" id="PR00081">
    <property type="entry name" value="GDHRDH"/>
</dbReference>
<sequence>MPPLSIVRAANAAYSPLRPPVAIFLGGTSGIGQGLAKTFARYTKGDSHIIMCGRNRAAAEAMITSLPKAKSSYSEFLACDATSMKGVEATTSNLLSRLPKVNFLFLSPGFLNFRGRNDTSEGIDKWLALTYYARWKFIYDLLPLLTKAKEAGEDARVLTVLGPGTGGRIDLDDLGLKRKYSSVRAFITAPTYNDLMIESFAEREPGVSFTHVFPGIVRTPMLGRLLEVLLYPIGDGASRRNNKGDDMGKKRYYGSDESRKRLWEHTVQEVDRAKKSGV</sequence>
<dbReference type="RefSeq" id="XP_012185136.1">
    <property type="nucleotide sequence ID" value="XM_012329746.1"/>
</dbReference>
<protein>
    <recommendedName>
        <fullName evidence="4">Ketoreductase (KR) domain-containing protein</fullName>
    </recommendedName>
</protein>
<evidence type="ECO:0000256" key="1">
    <source>
        <dbReference type="ARBA" id="ARBA00023002"/>
    </source>
</evidence>
<dbReference type="Gene3D" id="3.40.50.720">
    <property type="entry name" value="NAD(P)-binding Rossmann-like Domain"/>
    <property type="match status" value="1"/>
</dbReference>
<dbReference type="SUPFAM" id="SSF51735">
    <property type="entry name" value="NAD(P)-binding Rossmann-fold domains"/>
    <property type="match status" value="1"/>
</dbReference>
<proteinExistence type="predicted"/>
<dbReference type="OrthoDB" id="2898509at2759"/>
<keyword evidence="3" id="KW-1185">Reference proteome</keyword>
<reference evidence="2 3" key="1">
    <citation type="journal article" date="2012" name="Appl. Environ. Microbiol.">
        <title>Short-read sequencing for genomic analysis of the brown rot fungus Fibroporia radiculosa.</title>
        <authorList>
            <person name="Tang J.D."/>
            <person name="Perkins A.D."/>
            <person name="Sonstegard T.S."/>
            <person name="Schroeder S.G."/>
            <person name="Burgess S.C."/>
            <person name="Diehl S.V."/>
        </authorList>
    </citation>
    <scope>NUCLEOTIDE SEQUENCE [LARGE SCALE GENOMIC DNA]</scope>
    <source>
        <strain evidence="2 3">TFFH 294</strain>
    </source>
</reference>
<dbReference type="InParanoid" id="J4GGE9"/>
<dbReference type="HOGENOM" id="CLU_044999_1_0_1"/>
<dbReference type="Pfam" id="PF00106">
    <property type="entry name" value="adh_short"/>
    <property type="match status" value="1"/>
</dbReference>
<accession>J4GGE9</accession>
<dbReference type="STRING" id="599839.J4GGE9"/>
<dbReference type="PANTHER" id="PTHR47534:SF3">
    <property type="entry name" value="ALCOHOL DEHYDROGENASE-LIKE C-TERMINAL DOMAIN-CONTAINING PROTEIN"/>
    <property type="match status" value="1"/>
</dbReference>
<keyword evidence="1" id="KW-0560">Oxidoreductase</keyword>
<dbReference type="GO" id="GO:0016491">
    <property type="term" value="F:oxidoreductase activity"/>
    <property type="evidence" value="ECO:0007669"/>
    <property type="project" value="UniProtKB-KW"/>
</dbReference>
<dbReference type="AlphaFoldDB" id="J4GGE9"/>
<evidence type="ECO:0000313" key="3">
    <source>
        <dbReference type="Proteomes" id="UP000006352"/>
    </source>
</evidence>
<dbReference type="InterPro" id="IPR052228">
    <property type="entry name" value="Sec_Metab_Biosynth_Oxidored"/>
</dbReference>
<evidence type="ECO:0008006" key="4">
    <source>
        <dbReference type="Google" id="ProtNLM"/>
    </source>
</evidence>
<dbReference type="EMBL" id="HE797209">
    <property type="protein sequence ID" value="CCM05853.1"/>
    <property type="molecule type" value="Genomic_DNA"/>
</dbReference>
<dbReference type="PANTHER" id="PTHR47534">
    <property type="entry name" value="YALI0E05731P"/>
    <property type="match status" value="1"/>
</dbReference>